<dbReference type="InterPro" id="IPR036291">
    <property type="entry name" value="NAD(P)-bd_dom_sf"/>
</dbReference>
<accession>A0AA38UF89</accession>
<sequence length="350" mass="36849">MSLQKALVLEKAKTPFVLSSIPIPKPGAGEIVVKVLACALNPVDAAVQAIDIIPNVPYPAVLGLDVAGDVEEVGEGVEGYVKGDRVFLSAGYSMAYGGLQQYTLKSVADPDIGKIPSHISYSETATIPLTFATAAIPLLSANPIGAGLNPHFDPKVSFDGEPALVIGGGSSVGQFAIQIYKYLGFSTIITYASSKHTEYLKSLGATHIIDRTQVSLSTLPDALKSVTSQPIKNVYVASGIREGGEEAGYACLAHGGQLVVAIPVTKKQEDAEATGRRIYGVYGSAKIEPNIEFGKEMWKNLPRLVDEGVIKPNRLEVLPKGLLSVPDALPRFLTGGVSGVKLVVNPQDTV</sequence>
<dbReference type="Gene3D" id="3.90.180.10">
    <property type="entry name" value="Medium-chain alcohol dehydrogenases, catalytic domain"/>
    <property type="match status" value="1"/>
</dbReference>
<dbReference type="Pfam" id="PF00107">
    <property type="entry name" value="ADH_zinc_N"/>
    <property type="match status" value="1"/>
</dbReference>
<comment type="caution">
    <text evidence="2">The sequence shown here is derived from an EMBL/GenBank/DDBJ whole genome shotgun (WGS) entry which is preliminary data.</text>
</comment>
<organism evidence="2 3">
    <name type="scientific">Lentinula raphanica</name>
    <dbReference type="NCBI Taxonomy" id="153919"/>
    <lineage>
        <taxon>Eukaryota</taxon>
        <taxon>Fungi</taxon>
        <taxon>Dikarya</taxon>
        <taxon>Basidiomycota</taxon>
        <taxon>Agaricomycotina</taxon>
        <taxon>Agaricomycetes</taxon>
        <taxon>Agaricomycetidae</taxon>
        <taxon>Agaricales</taxon>
        <taxon>Marasmiineae</taxon>
        <taxon>Omphalotaceae</taxon>
        <taxon>Lentinula</taxon>
    </lineage>
</organism>
<dbReference type="Gene3D" id="3.40.50.720">
    <property type="entry name" value="NAD(P)-binding Rossmann-like Domain"/>
    <property type="match status" value="1"/>
</dbReference>
<dbReference type="Proteomes" id="UP001163846">
    <property type="component" value="Unassembled WGS sequence"/>
</dbReference>
<dbReference type="Pfam" id="PF08240">
    <property type="entry name" value="ADH_N"/>
    <property type="match status" value="1"/>
</dbReference>
<dbReference type="InterPro" id="IPR011032">
    <property type="entry name" value="GroES-like_sf"/>
</dbReference>
<keyword evidence="3" id="KW-1185">Reference proteome</keyword>
<evidence type="ECO:0000313" key="2">
    <source>
        <dbReference type="EMBL" id="KAJ3839607.1"/>
    </source>
</evidence>
<dbReference type="EMBL" id="MU806118">
    <property type="protein sequence ID" value="KAJ3839607.1"/>
    <property type="molecule type" value="Genomic_DNA"/>
</dbReference>
<dbReference type="InterPro" id="IPR020843">
    <property type="entry name" value="ER"/>
</dbReference>
<dbReference type="SMART" id="SM00829">
    <property type="entry name" value="PKS_ER"/>
    <property type="match status" value="1"/>
</dbReference>
<dbReference type="SUPFAM" id="SSF51735">
    <property type="entry name" value="NAD(P)-binding Rossmann-fold domains"/>
    <property type="match status" value="1"/>
</dbReference>
<dbReference type="PANTHER" id="PTHR45348:SF2">
    <property type="entry name" value="ZINC-TYPE ALCOHOL DEHYDROGENASE-LIKE PROTEIN C2E1P3.01"/>
    <property type="match status" value="1"/>
</dbReference>
<dbReference type="InterPro" id="IPR013149">
    <property type="entry name" value="ADH-like_C"/>
</dbReference>
<dbReference type="InterPro" id="IPR013154">
    <property type="entry name" value="ADH-like_N"/>
</dbReference>
<dbReference type="InterPro" id="IPR047122">
    <property type="entry name" value="Trans-enoyl_RdTase-like"/>
</dbReference>
<evidence type="ECO:0000313" key="3">
    <source>
        <dbReference type="Proteomes" id="UP001163846"/>
    </source>
</evidence>
<dbReference type="SUPFAM" id="SSF50129">
    <property type="entry name" value="GroES-like"/>
    <property type="match status" value="1"/>
</dbReference>
<dbReference type="CDD" id="cd08249">
    <property type="entry name" value="enoyl_reductase_like"/>
    <property type="match status" value="1"/>
</dbReference>
<evidence type="ECO:0000259" key="1">
    <source>
        <dbReference type="SMART" id="SM00829"/>
    </source>
</evidence>
<protein>
    <submittedName>
        <fullName evidence="2">Chaperonin 10-like protein</fullName>
    </submittedName>
</protein>
<reference evidence="2" key="1">
    <citation type="submission" date="2022-08" db="EMBL/GenBank/DDBJ databases">
        <authorList>
            <consortium name="DOE Joint Genome Institute"/>
            <person name="Min B."/>
            <person name="Riley R."/>
            <person name="Sierra-Patev S."/>
            <person name="Naranjo-Ortiz M."/>
            <person name="Looney B."/>
            <person name="Konkel Z."/>
            <person name="Slot J.C."/>
            <person name="Sakamoto Y."/>
            <person name="Steenwyk J.L."/>
            <person name="Rokas A."/>
            <person name="Carro J."/>
            <person name="Camarero S."/>
            <person name="Ferreira P."/>
            <person name="Molpeceres G."/>
            <person name="Ruiz-Duenas F.J."/>
            <person name="Serrano A."/>
            <person name="Henrissat B."/>
            <person name="Drula E."/>
            <person name="Hughes K.W."/>
            <person name="Mata J.L."/>
            <person name="Ishikawa N.K."/>
            <person name="Vargas-Isla R."/>
            <person name="Ushijima S."/>
            <person name="Smith C.A."/>
            <person name="Ahrendt S."/>
            <person name="Andreopoulos W."/>
            <person name="He G."/>
            <person name="Labutti K."/>
            <person name="Lipzen A."/>
            <person name="Ng V."/>
            <person name="Sandor L."/>
            <person name="Barry K."/>
            <person name="Martinez A.T."/>
            <person name="Xiao Y."/>
            <person name="Gibbons J.G."/>
            <person name="Terashima K."/>
            <person name="Hibbett D.S."/>
            <person name="Grigoriev I.V."/>
        </authorList>
    </citation>
    <scope>NUCLEOTIDE SEQUENCE</scope>
    <source>
        <strain evidence="2">TFB9207</strain>
    </source>
</reference>
<name>A0AA38UF89_9AGAR</name>
<dbReference type="PANTHER" id="PTHR45348">
    <property type="entry name" value="HYPOTHETICAL OXIDOREDUCTASE (EUROFUNG)"/>
    <property type="match status" value="1"/>
</dbReference>
<gene>
    <name evidence="2" type="ORF">F5878DRAFT_535305</name>
</gene>
<proteinExistence type="predicted"/>
<dbReference type="AlphaFoldDB" id="A0AA38UF89"/>
<feature type="domain" description="Enoyl reductase (ER)" evidence="1">
    <location>
        <begin position="13"/>
        <end position="344"/>
    </location>
</feature>
<dbReference type="GO" id="GO:0016651">
    <property type="term" value="F:oxidoreductase activity, acting on NAD(P)H"/>
    <property type="evidence" value="ECO:0007669"/>
    <property type="project" value="InterPro"/>
</dbReference>